<sequence length="1069" mass="119134">TVTDLSIIFTGSLGTKFIDYIQLFANNSMSIEKSSLSITASTYRYLTIEFNASSNGISKIEIFDGTNLICTDSTGWSSSTWYLFTCDLGLSGSWSGTETTLNITFSFPSVIDFSGQTLFLNMIYLYDQELGDLEGWVGHTLTFTEPEGNLKTTVTTNFGGLQISGESFSRTEFSGISFKVYTDDAQFNAQVWIRCNSPNAIFYLVNFPTGWSSYSLDFADFTETGTPTDECQLIDIEASGGEASFPSTLKLDYVFILGNTSYTDIGINSEGLSISASGSSGYDYFTMEVFSSVAIDEINVYDSDSNLVCNDGTDISSNIWSLLSCDLDLDADWTGTETQFTVYFNFTYGFNVSDYLLINMIYLYDQSLGDLEGLVATNNWHHLYVNPEGYEVSRVTTAGSASILLSGLNIDTSIFDTLKIRIKGDSNIRQFRPRWFVGETILGDWVTLNTFFQTFIIDLSESPSWSGISTGFGLMFGSEGGGGVPVLNQIMTIDYILLIKDPPTTKYLDLESFYEIGGRDLGSEDGHLYVSMDLLESGNNLYLSRDITTTINQNYYYFLALRIKATTIYSGIYQIRIEDQNYDDLSTWTTISGTGYNIIGFDLSSDSDWSVSITTIRLHIQLLSGVAHYLDVFSLDYVSINHKDSFIDAGLNYEFNEDSYLDNWYAWGSTGVDTSNGLISFTYGASISGLKTDIEMGLANFDAIEIRSKVSVISGLAGTIWFFDSSDTVITALNNKLIKSLSETTIIIPFSQSTDPNVFANVRKIAIVDIETGVTIKINFIRLVKDSLPNLNEADSYFVLENEDEFYYNIWSDNISLGQYQTNQPIPKEQDYGFHTLRYQMFNRITLSGDPTTGHYIPSTVYEFSYENYLVYSAVVNTFISSDFFLSIYYTANKPTDYIVYENSTLITSGNSDGSGQSVEWDKNLNVGLVLVGIKFTVSTNASEFLWFNTSYGNDLVILITSFSTYTNNTHVIIEYTSATTSISINITEDGLSKGSFSNSPITYAKSGDPGQHFVSVLFLKQYFTSVTFSFAYTTNNFFISNLQFYTTSTDVHLDWSAVNTGSRDYATI</sequence>
<feature type="non-terminal residue" evidence="1">
    <location>
        <position position="1069"/>
    </location>
</feature>
<comment type="caution">
    <text evidence="1">The sequence shown here is derived from an EMBL/GenBank/DDBJ whole genome shotgun (WGS) entry which is preliminary data.</text>
</comment>
<accession>A0A0F9KZS6</accession>
<reference evidence="1" key="1">
    <citation type="journal article" date="2015" name="Nature">
        <title>Complex archaea that bridge the gap between prokaryotes and eukaryotes.</title>
        <authorList>
            <person name="Spang A."/>
            <person name="Saw J.H."/>
            <person name="Jorgensen S.L."/>
            <person name="Zaremba-Niedzwiedzka K."/>
            <person name="Martijn J."/>
            <person name="Lind A.E."/>
            <person name="van Eijk R."/>
            <person name="Schleper C."/>
            <person name="Guy L."/>
            <person name="Ettema T.J."/>
        </authorList>
    </citation>
    <scope>NUCLEOTIDE SEQUENCE</scope>
</reference>
<organism evidence="1">
    <name type="scientific">marine sediment metagenome</name>
    <dbReference type="NCBI Taxonomy" id="412755"/>
    <lineage>
        <taxon>unclassified sequences</taxon>
        <taxon>metagenomes</taxon>
        <taxon>ecological metagenomes</taxon>
    </lineage>
</organism>
<protein>
    <submittedName>
        <fullName evidence="1">Uncharacterized protein</fullName>
    </submittedName>
</protein>
<name>A0A0F9KZS6_9ZZZZ</name>
<dbReference type="EMBL" id="LAZR01013629">
    <property type="protein sequence ID" value="KKM21090.1"/>
    <property type="molecule type" value="Genomic_DNA"/>
</dbReference>
<gene>
    <name evidence="1" type="ORF">LCGC14_1638930</name>
</gene>
<feature type="non-terminal residue" evidence="1">
    <location>
        <position position="1"/>
    </location>
</feature>
<proteinExistence type="predicted"/>
<evidence type="ECO:0000313" key="1">
    <source>
        <dbReference type="EMBL" id="KKM21090.1"/>
    </source>
</evidence>
<dbReference type="AlphaFoldDB" id="A0A0F9KZS6"/>